<gene>
    <name evidence="2" type="ORF">SAMN02745728_00190</name>
</gene>
<organism evidence="2 3">
    <name type="scientific">Desulfovibrio litoralis DSM 11393</name>
    <dbReference type="NCBI Taxonomy" id="1121455"/>
    <lineage>
        <taxon>Bacteria</taxon>
        <taxon>Pseudomonadati</taxon>
        <taxon>Thermodesulfobacteriota</taxon>
        <taxon>Desulfovibrionia</taxon>
        <taxon>Desulfovibrionales</taxon>
        <taxon>Desulfovibrionaceae</taxon>
        <taxon>Desulfovibrio</taxon>
    </lineage>
</organism>
<keyword evidence="3" id="KW-1185">Reference proteome</keyword>
<keyword evidence="1" id="KW-1133">Transmembrane helix</keyword>
<feature type="transmembrane region" description="Helical" evidence="1">
    <location>
        <begin position="26"/>
        <end position="46"/>
    </location>
</feature>
<protein>
    <recommendedName>
        <fullName evidence="4">Nucleoside transporter/FeoB GTPase Gate domain-containing protein</fullName>
    </recommendedName>
</protein>
<proteinExistence type="predicted"/>
<dbReference type="EMBL" id="FRDI01000002">
    <property type="protein sequence ID" value="SHN49963.1"/>
    <property type="molecule type" value="Genomic_DNA"/>
</dbReference>
<dbReference type="PANTHER" id="PTHR38139">
    <property type="entry name" value="GATE DOMAIN-CONTAINING PROTEIN"/>
    <property type="match status" value="1"/>
</dbReference>
<evidence type="ECO:0000313" key="2">
    <source>
        <dbReference type="EMBL" id="SHN49963.1"/>
    </source>
</evidence>
<feature type="transmembrane region" description="Helical" evidence="1">
    <location>
        <begin position="196"/>
        <end position="217"/>
    </location>
</feature>
<dbReference type="AlphaFoldDB" id="A0A1M7RUM9"/>
<dbReference type="STRING" id="1121455.SAMN02745728_00190"/>
<feature type="transmembrane region" description="Helical" evidence="1">
    <location>
        <begin position="130"/>
        <end position="155"/>
    </location>
</feature>
<dbReference type="OrthoDB" id="5453678at2"/>
<name>A0A1M7RUM9_9BACT</name>
<evidence type="ECO:0000256" key="1">
    <source>
        <dbReference type="SAM" id="Phobius"/>
    </source>
</evidence>
<keyword evidence="1" id="KW-0812">Transmembrane</keyword>
<dbReference type="Proteomes" id="UP000186469">
    <property type="component" value="Unassembled WGS sequence"/>
</dbReference>
<accession>A0A1M7RUM9</accession>
<feature type="transmembrane region" description="Helical" evidence="1">
    <location>
        <begin position="302"/>
        <end position="328"/>
    </location>
</feature>
<evidence type="ECO:0008006" key="4">
    <source>
        <dbReference type="Google" id="ProtNLM"/>
    </source>
</evidence>
<evidence type="ECO:0000313" key="3">
    <source>
        <dbReference type="Proteomes" id="UP000186469"/>
    </source>
</evidence>
<keyword evidence="1" id="KW-0472">Membrane</keyword>
<feature type="transmembrane region" description="Helical" evidence="1">
    <location>
        <begin position="237"/>
        <end position="258"/>
    </location>
</feature>
<reference evidence="2 3" key="1">
    <citation type="submission" date="2016-12" db="EMBL/GenBank/DDBJ databases">
        <authorList>
            <person name="Song W.-J."/>
            <person name="Kurnit D.M."/>
        </authorList>
    </citation>
    <scope>NUCLEOTIDE SEQUENCE [LARGE SCALE GENOMIC DNA]</scope>
    <source>
        <strain evidence="2 3">DSM 11393</strain>
    </source>
</reference>
<dbReference type="InterPro" id="IPR038880">
    <property type="entry name" value="MJ0871-like"/>
</dbReference>
<dbReference type="PANTHER" id="PTHR38139:SF1">
    <property type="entry name" value="NUCLEOSIDE TRANSPORTER_FEOB GTPASE GATE DOMAIN-CONTAINING PROTEIN"/>
    <property type="match status" value="1"/>
</dbReference>
<sequence>MFTSIQDHIPFLITLWQGLGIPLLRLLLYLSIGLLIANIIEAFNWSQYLARVFRPLVRVGNFSESSAASFALAFFSAQSSNALLAEAQEEGKISRNELVLANILNSSPTFLVHLPTLFSVAFSFLGSLAFVYIALSFFAAILRSISIIFIGRFVLKPTTQNNQTPEFSTDTTIKRKSFQEAVRLSVKRFQKRIRKLLVFTVPIYILFFILNKTGTFNTLELWLGTHLNWLTFIKPEAMTIVLFNIFAESGASFSAASALIHTQSLENKDIIIALLVGNILSSPIRAIRHQYPAYVGYFKPKLAFYLVCINQIWRALSLVIVCAVYIFFN</sequence>
<dbReference type="RefSeq" id="WP_072695570.1">
    <property type="nucleotide sequence ID" value="NZ_FRDI01000002.1"/>
</dbReference>